<dbReference type="GO" id="GO:0004803">
    <property type="term" value="F:transposase activity"/>
    <property type="evidence" value="ECO:0007669"/>
    <property type="project" value="UniProtKB-UniRule"/>
</dbReference>
<dbReference type="Pfam" id="PF00872">
    <property type="entry name" value="Transposase_mut"/>
    <property type="match status" value="1"/>
</dbReference>
<organism evidence="7">
    <name type="scientific">Waddlia chondrophila 2032/99</name>
    <dbReference type="NCBI Taxonomy" id="765953"/>
    <lineage>
        <taxon>Bacteria</taxon>
        <taxon>Pseudomonadati</taxon>
        <taxon>Chlamydiota</taxon>
        <taxon>Chlamydiia</taxon>
        <taxon>Parachlamydiales</taxon>
        <taxon>Waddliaceae</taxon>
        <taxon>Waddlia</taxon>
    </lineage>
</organism>
<evidence type="ECO:0000256" key="6">
    <source>
        <dbReference type="RuleBase" id="RU365089"/>
    </source>
</evidence>
<dbReference type="GO" id="GO:0003677">
    <property type="term" value="F:DNA binding"/>
    <property type="evidence" value="ECO:0007669"/>
    <property type="project" value="UniProtKB-UniRule"/>
</dbReference>
<comment type="similarity">
    <text evidence="2 6">Belongs to the transposase mutator family.</text>
</comment>
<dbReference type="EMBL" id="FR872654">
    <property type="protein sequence ID" value="CCB91621.1"/>
    <property type="molecule type" value="Genomic_DNA"/>
</dbReference>
<name>F8LDQ7_9BACT</name>
<dbReference type="PANTHER" id="PTHR33217:SF9">
    <property type="entry name" value="MUTATOR FAMILY TRANSPOSASE"/>
    <property type="match status" value="1"/>
</dbReference>
<dbReference type="NCBIfam" id="NF033543">
    <property type="entry name" value="transpos_IS256"/>
    <property type="match status" value="1"/>
</dbReference>
<keyword evidence="5 6" id="KW-0233">DNA recombination</keyword>
<accession>F8LDQ7</accession>
<evidence type="ECO:0000256" key="5">
    <source>
        <dbReference type="ARBA" id="ARBA00023172"/>
    </source>
</evidence>
<dbReference type="GO" id="GO:0006313">
    <property type="term" value="P:DNA transposition"/>
    <property type="evidence" value="ECO:0007669"/>
    <property type="project" value="UniProtKB-UniRule"/>
</dbReference>
<dbReference type="AlphaFoldDB" id="F8LDQ7"/>
<evidence type="ECO:0000256" key="1">
    <source>
        <dbReference type="ARBA" id="ARBA00002190"/>
    </source>
</evidence>
<feature type="non-terminal residue" evidence="7">
    <location>
        <position position="1"/>
    </location>
</feature>
<gene>
    <name evidence="7" type="ORF">WCH_BQ09890</name>
</gene>
<protein>
    <recommendedName>
        <fullName evidence="6">Mutator family transposase</fullName>
    </recommendedName>
</protein>
<evidence type="ECO:0000256" key="2">
    <source>
        <dbReference type="ARBA" id="ARBA00010961"/>
    </source>
</evidence>
<evidence type="ECO:0000313" key="7">
    <source>
        <dbReference type="EMBL" id="CCB91621.1"/>
    </source>
</evidence>
<comment type="function">
    <text evidence="1 6">Required for the transposition of the insertion element.</text>
</comment>
<proteinExistence type="inferred from homology"/>
<dbReference type="InterPro" id="IPR001207">
    <property type="entry name" value="Transposase_mutator"/>
</dbReference>
<dbReference type="PROSITE" id="PS01007">
    <property type="entry name" value="TRANSPOSASE_MUTATOR"/>
    <property type="match status" value="1"/>
</dbReference>
<evidence type="ECO:0000256" key="3">
    <source>
        <dbReference type="ARBA" id="ARBA00022578"/>
    </source>
</evidence>
<evidence type="ECO:0000256" key="4">
    <source>
        <dbReference type="ARBA" id="ARBA00023125"/>
    </source>
</evidence>
<keyword evidence="6" id="KW-0814">Transposable element</keyword>
<reference evidence="7" key="1">
    <citation type="submission" date="2011-05" db="EMBL/GenBank/DDBJ databases">
        <title>Unity in variety -- the pan-genome of the Chlamydiae.</title>
        <authorList>
            <person name="Collingro A."/>
            <person name="Tischler P."/>
            <person name="Weinmaier T."/>
            <person name="Penz T."/>
            <person name="Heinz E."/>
            <person name="Brunham R.C."/>
            <person name="Read T.D."/>
            <person name="Bavoil P.M."/>
            <person name="Sachse K."/>
            <person name="Kahane S."/>
            <person name="Friedman M.G."/>
            <person name="Rattei T."/>
            <person name="Myers G.S.A."/>
            <person name="Horn M."/>
        </authorList>
    </citation>
    <scope>NUCLEOTIDE SEQUENCE</scope>
    <source>
        <strain evidence="7">2032/99</strain>
    </source>
</reference>
<keyword evidence="4 6" id="KW-0238">DNA-binding</keyword>
<keyword evidence="3 6" id="KW-0815">Transposition</keyword>
<sequence length="418" mass="47782">LMKNDVIFLDKFHATSEMNSLLEQTLREGARLLLQQAIENEVNEYLESMKGRRDFEGRKQFVRNGYLPEREVQTGIGPISVKQPRIRNREESSEGYSSAILPKYLRRVPSLDAVIPALYLRGISTSNFQDALEAIMGKDAKGLSAANITRLKQSWEQEYKDWNKRSLEGKRYAYIWVDGIYFNVRLGDDRICFLVILGALPNGKKELVAIHNGYRESKISWTEVLESLKRRGLCTAPELAIGDGALGFWSAIEEVFPKTKQQRCWVHKTANVLDKMPKSIQVNAKKAIHEIYMAPTKEDGLAAFEVFLKTYRDKYPKACACLEKDKAQLFTFYNFPAIHWQHVRTTNPIESTFATIRHRTRQTKGCGSVAATLTMVFKLATTAEKKWRKLKGCEMIEKVINGVVFKDGEEVLEKEKVA</sequence>
<dbReference type="PANTHER" id="PTHR33217">
    <property type="entry name" value="TRANSPOSASE FOR INSERTION SEQUENCE ELEMENT IS1081"/>
    <property type="match status" value="1"/>
</dbReference>